<dbReference type="InterPro" id="IPR036396">
    <property type="entry name" value="Cyt_P450_sf"/>
</dbReference>
<dbReference type="GO" id="GO:0005506">
    <property type="term" value="F:iron ion binding"/>
    <property type="evidence" value="ECO:0007669"/>
    <property type="project" value="InterPro"/>
</dbReference>
<feature type="transmembrane region" description="Helical" evidence="14">
    <location>
        <begin position="6"/>
        <end position="24"/>
    </location>
</feature>
<keyword evidence="11" id="KW-0408">Iron</keyword>
<dbReference type="GO" id="GO:0016705">
    <property type="term" value="F:oxidoreductase activity, acting on paired donors, with incorporation or reduction of molecular oxygen"/>
    <property type="evidence" value="ECO:0007669"/>
    <property type="project" value="InterPro"/>
</dbReference>
<dbReference type="GO" id="GO:0005789">
    <property type="term" value="C:endoplasmic reticulum membrane"/>
    <property type="evidence" value="ECO:0007669"/>
    <property type="project" value="UniProtKB-SubCell"/>
</dbReference>
<protein>
    <submittedName>
        <fullName evidence="16">Uncharacterized protein LOC119637664</fullName>
    </submittedName>
</protein>
<comment type="function">
    <text evidence="2">May be involved in the metabolism of insect hormones and in the breakdown of synthetic insecticides.</text>
</comment>
<comment type="similarity">
    <text evidence="5">Belongs to the cytochrome P450 family.</text>
</comment>
<keyword evidence="14" id="KW-0812">Transmembrane</keyword>
<evidence type="ECO:0000256" key="1">
    <source>
        <dbReference type="ARBA" id="ARBA00001971"/>
    </source>
</evidence>
<gene>
    <name evidence="16" type="primary">LOC119637664</name>
</gene>
<evidence type="ECO:0000256" key="11">
    <source>
        <dbReference type="ARBA" id="ARBA00023004"/>
    </source>
</evidence>
<dbReference type="Pfam" id="PF00067">
    <property type="entry name" value="p450"/>
    <property type="match status" value="2"/>
</dbReference>
<dbReference type="PRINTS" id="PR00465">
    <property type="entry name" value="EP450IV"/>
</dbReference>
<evidence type="ECO:0000256" key="7">
    <source>
        <dbReference type="ARBA" id="ARBA00022723"/>
    </source>
</evidence>
<keyword evidence="14" id="KW-1133">Transmembrane helix</keyword>
<dbReference type="GO" id="GO:0004497">
    <property type="term" value="F:monooxygenase activity"/>
    <property type="evidence" value="ECO:0007669"/>
    <property type="project" value="UniProtKB-KW"/>
</dbReference>
<evidence type="ECO:0000256" key="6">
    <source>
        <dbReference type="ARBA" id="ARBA00022617"/>
    </source>
</evidence>
<dbReference type="InterPro" id="IPR002403">
    <property type="entry name" value="Cyt_P450_E_grp-IV"/>
</dbReference>
<dbReference type="InterPro" id="IPR001128">
    <property type="entry name" value="Cyt_P450"/>
</dbReference>
<feature type="transmembrane region" description="Helical" evidence="14">
    <location>
        <begin position="532"/>
        <end position="553"/>
    </location>
</feature>
<dbReference type="CDD" id="cd11056">
    <property type="entry name" value="CYP6-like"/>
    <property type="match status" value="2"/>
</dbReference>
<dbReference type="PANTHER" id="PTHR24292">
    <property type="entry name" value="CYTOCHROME P450"/>
    <property type="match status" value="1"/>
</dbReference>
<dbReference type="PRINTS" id="PR00385">
    <property type="entry name" value="P450"/>
</dbReference>
<dbReference type="Proteomes" id="UP000092443">
    <property type="component" value="Unplaced"/>
</dbReference>
<evidence type="ECO:0000256" key="5">
    <source>
        <dbReference type="ARBA" id="ARBA00010617"/>
    </source>
</evidence>
<dbReference type="PROSITE" id="PS00086">
    <property type="entry name" value="CYTOCHROME_P450"/>
    <property type="match status" value="2"/>
</dbReference>
<dbReference type="GO" id="GO:0020037">
    <property type="term" value="F:heme binding"/>
    <property type="evidence" value="ECO:0007669"/>
    <property type="project" value="InterPro"/>
</dbReference>
<dbReference type="GeneID" id="119637664"/>
<dbReference type="RefSeq" id="XP_037889788.1">
    <property type="nucleotide sequence ID" value="XM_038033860.1"/>
</dbReference>
<feature type="transmembrane region" description="Helical" evidence="14">
    <location>
        <begin position="228"/>
        <end position="246"/>
    </location>
</feature>
<keyword evidence="10" id="KW-0560">Oxidoreductase</keyword>
<evidence type="ECO:0000256" key="9">
    <source>
        <dbReference type="ARBA" id="ARBA00022848"/>
    </source>
</evidence>
<keyword evidence="12" id="KW-0503">Monooxygenase</keyword>
<feature type="transmembrane region" description="Helical" evidence="14">
    <location>
        <begin position="314"/>
        <end position="331"/>
    </location>
</feature>
<evidence type="ECO:0000256" key="2">
    <source>
        <dbReference type="ARBA" id="ARBA00003690"/>
    </source>
</evidence>
<comment type="cofactor">
    <cofactor evidence="1">
        <name>heme</name>
        <dbReference type="ChEBI" id="CHEBI:30413"/>
    </cofactor>
</comment>
<evidence type="ECO:0000313" key="16">
    <source>
        <dbReference type="RefSeq" id="XP_037889788.1"/>
    </source>
</evidence>
<keyword evidence="9" id="KW-0492">Microsome</keyword>
<evidence type="ECO:0000256" key="10">
    <source>
        <dbReference type="ARBA" id="ARBA00023002"/>
    </source>
</evidence>
<reference evidence="16" key="1">
    <citation type="submission" date="2025-08" db="UniProtKB">
        <authorList>
            <consortium name="RefSeq"/>
        </authorList>
    </citation>
    <scope>IDENTIFICATION</scope>
    <source>
        <tissue evidence="16">Whole body pupa</tissue>
    </source>
</reference>
<accession>A0A9C6DSU7</accession>
<dbReference type="InterPro" id="IPR050476">
    <property type="entry name" value="Insect_CytP450_Detox"/>
</dbReference>
<dbReference type="SUPFAM" id="SSF48264">
    <property type="entry name" value="Cytochrome P450"/>
    <property type="match status" value="2"/>
</dbReference>
<evidence type="ECO:0000256" key="12">
    <source>
        <dbReference type="ARBA" id="ARBA00023033"/>
    </source>
</evidence>
<proteinExistence type="inferred from homology"/>
<evidence type="ECO:0000256" key="3">
    <source>
        <dbReference type="ARBA" id="ARBA00004174"/>
    </source>
</evidence>
<evidence type="ECO:0000256" key="14">
    <source>
        <dbReference type="SAM" id="Phobius"/>
    </source>
</evidence>
<dbReference type="Gene3D" id="1.10.630.10">
    <property type="entry name" value="Cytochrome P450"/>
    <property type="match status" value="2"/>
</dbReference>
<sequence>MFIIVSFLSAIIILIITFYVYLTWNFHYWRERNVPGPKPKPLFGTFPSTITGKRNFFYDVDEIYRNFKGKTKFVGVFMTRKPYLFVLDPELCKEILINKFKHFQINLSTQWVNAKKDKMAGLNPFNTSFHIWKVKRAEIVPGLSYNRIKAMHPIMSASAKKLVTHLNDEYVNGCQTFDGKDISLRFTVEIVAGIGWGIESGSFQSTTSNKKKSIFIEMSKRMVYQTLLGFRFFFVSGIFPFIKYIYEERFFPEVTDRYFMKLTEKAIKMRNSMETQNKSQDFLQYLLDLKHKKQLTNDEIVAHQLTVHYDGFETAAISICHCLLLLARYPYTQRKLRREIQEYIDPTTGELKYDDMMTMPYLDQCIAETLRLYAPLPFLSKICTEACEFQNNDGVLVSLKPGDVCFISMQSFQSDEEYFPQPDTFMPERFDEANGGTKKYKDMGVFLPFGDGPRICIGINFVLAEIKTAIVEIIKHFELTVNERTRNDNYRETHGFMTGLEGGVHLDMKPLKLTYLLIKCIAVAWRRKMISVLIYLILLSILIIASVYCYLTWHFDYWRKRNVRGPRPQLFKGTFPKSFAGQCSLIEELHEIYIKYKTSERCVGVFSRRVPKLFILDPMLAAEILTNNFTKFRVNESSKWTSSRVERLRVCSPFVTSGEEWRARRSDLAPILSVNRLRSYYVSMLKSADQLVCFIERQGYTYLNAKELANRFTIHVMSKFIWGIEENIFENIHEKSPLHRMADNMLKQALKCVSSYEKTISWRILRPIRFFPKETDDFFQNVVKTLMNQREKSSEKPTNDVIGHLVAIKDKKSLNDEQIAGNTTTLLIDGFETVAVVIAHCLMLLARNERVQTKLRAELNENEIPLSYDELMNLRYLDQCIQETLRLFPPLTTLFKLCAESITIKVNENGKHVNLNAGDSVYISSYSFHHDADYFENPEDFWPERFNEELGGTKKFREMGVFLPFGDGPRMCPGLKLGLSEIKVAIFKLVKNFIITPTKNTRRDNRLEINSFLLSVKDCIELNFHKIPKDTQTLP</sequence>
<dbReference type="AlphaFoldDB" id="A0A9C6DSU7"/>
<evidence type="ECO:0000256" key="13">
    <source>
        <dbReference type="ARBA" id="ARBA00023136"/>
    </source>
</evidence>
<dbReference type="InterPro" id="IPR017972">
    <property type="entry name" value="Cyt_P450_CS"/>
</dbReference>
<keyword evidence="13 14" id="KW-0472">Membrane</keyword>
<organism evidence="15 16">
    <name type="scientific">Glossina fuscipes</name>
    <dbReference type="NCBI Taxonomy" id="7396"/>
    <lineage>
        <taxon>Eukaryota</taxon>
        <taxon>Metazoa</taxon>
        <taxon>Ecdysozoa</taxon>
        <taxon>Arthropoda</taxon>
        <taxon>Hexapoda</taxon>
        <taxon>Insecta</taxon>
        <taxon>Pterygota</taxon>
        <taxon>Neoptera</taxon>
        <taxon>Endopterygota</taxon>
        <taxon>Diptera</taxon>
        <taxon>Brachycera</taxon>
        <taxon>Muscomorpha</taxon>
        <taxon>Hippoboscoidea</taxon>
        <taxon>Glossinidae</taxon>
        <taxon>Glossina</taxon>
    </lineage>
</organism>
<evidence type="ECO:0000313" key="15">
    <source>
        <dbReference type="Proteomes" id="UP000092443"/>
    </source>
</evidence>
<dbReference type="KEGG" id="gfs:119637664"/>
<dbReference type="PANTHER" id="PTHR24292:SF84">
    <property type="entry name" value="CYTOCHROME P450 28A5-RELATED"/>
    <property type="match status" value="1"/>
</dbReference>
<evidence type="ECO:0000256" key="4">
    <source>
        <dbReference type="ARBA" id="ARBA00004406"/>
    </source>
</evidence>
<name>A0A9C6DSU7_9MUSC</name>
<evidence type="ECO:0000256" key="8">
    <source>
        <dbReference type="ARBA" id="ARBA00022824"/>
    </source>
</evidence>
<keyword evidence="15" id="KW-1185">Reference proteome</keyword>
<comment type="subcellular location">
    <subcellularLocation>
        <location evidence="4">Endoplasmic reticulum membrane</location>
        <topology evidence="4">Peripheral membrane protein</topology>
    </subcellularLocation>
    <subcellularLocation>
        <location evidence="3">Microsome membrane</location>
        <topology evidence="3">Peripheral membrane protein</topology>
    </subcellularLocation>
</comment>
<keyword evidence="7" id="KW-0479">Metal-binding</keyword>
<keyword evidence="8" id="KW-0256">Endoplasmic reticulum</keyword>
<keyword evidence="6" id="KW-0349">Heme</keyword>